<dbReference type="NCBIfam" id="TIGR00009">
    <property type="entry name" value="L28"/>
    <property type="match status" value="1"/>
</dbReference>
<dbReference type="Pfam" id="PF00830">
    <property type="entry name" value="Ribosomal_L28"/>
    <property type="match status" value="1"/>
</dbReference>
<dbReference type="EMBL" id="JMFG01000036">
    <property type="protein sequence ID" value="KDA52994.1"/>
    <property type="molecule type" value="Genomic_DNA"/>
</dbReference>
<protein>
    <recommendedName>
        <fullName evidence="4 5">Large ribosomal subunit protein bL28</fullName>
    </recommendedName>
</protein>
<dbReference type="GO" id="GO:0003735">
    <property type="term" value="F:structural constituent of ribosome"/>
    <property type="evidence" value="ECO:0007669"/>
    <property type="project" value="InterPro"/>
</dbReference>
<sequence length="64" mass="7342">MARVCEICGKKSMVGNQISHAHNVSKRRWRPNLHVVRARFAAGTRRIKVCTRCLRSGRVQKAVR</sequence>
<dbReference type="PANTHER" id="PTHR39080">
    <property type="entry name" value="50S RIBOSOMAL PROTEIN L28"/>
    <property type="match status" value="1"/>
</dbReference>
<evidence type="ECO:0000313" key="6">
    <source>
        <dbReference type="EMBL" id="HET47661.1"/>
    </source>
</evidence>
<organism evidence="7 8">
    <name type="scientific">Thermoanaerobaculum aquaticum</name>
    <dbReference type="NCBI Taxonomy" id="1312852"/>
    <lineage>
        <taxon>Bacteria</taxon>
        <taxon>Pseudomonadati</taxon>
        <taxon>Acidobacteriota</taxon>
        <taxon>Thermoanaerobaculia</taxon>
        <taxon>Thermoanaerobaculales</taxon>
        <taxon>Thermoanaerobaculaceae</taxon>
        <taxon>Thermoanaerobaculum</taxon>
    </lineage>
</organism>
<dbReference type="InterPro" id="IPR037147">
    <property type="entry name" value="Ribosomal_bL28_sf"/>
</dbReference>
<evidence type="ECO:0000313" key="7">
    <source>
        <dbReference type="EMBL" id="KDA52994.1"/>
    </source>
</evidence>
<evidence type="ECO:0000256" key="1">
    <source>
        <dbReference type="ARBA" id="ARBA00008760"/>
    </source>
</evidence>
<reference evidence="7 8" key="1">
    <citation type="submission" date="2014-04" db="EMBL/GenBank/DDBJ databases">
        <title>The Genome Sequence of Thermoanaerobaculum aquaticum MP-01, The First Cultivated Group 23 Acidobacterium.</title>
        <authorList>
            <person name="Stamps B.W."/>
            <person name="Losey N.A."/>
            <person name="Lawson P.A."/>
            <person name="Stevenson B.S."/>
        </authorList>
    </citation>
    <scope>NUCLEOTIDE SEQUENCE [LARGE SCALE GENOMIC DNA]</scope>
    <source>
        <strain evidence="7 8">MP-01</strain>
    </source>
</reference>
<evidence type="ECO:0000256" key="4">
    <source>
        <dbReference type="ARBA" id="ARBA00035174"/>
    </source>
</evidence>
<dbReference type="HAMAP" id="MF_00373">
    <property type="entry name" value="Ribosomal_bL28"/>
    <property type="match status" value="1"/>
</dbReference>
<evidence type="ECO:0000256" key="5">
    <source>
        <dbReference type="HAMAP-Rule" id="MF_00373"/>
    </source>
</evidence>
<evidence type="ECO:0000256" key="3">
    <source>
        <dbReference type="ARBA" id="ARBA00023274"/>
    </source>
</evidence>
<accession>A0A062XUF4</accession>
<keyword evidence="3 5" id="KW-0687">Ribonucleoprotein</keyword>
<evidence type="ECO:0000313" key="8">
    <source>
        <dbReference type="Proteomes" id="UP000027284"/>
    </source>
</evidence>
<dbReference type="InterPro" id="IPR001383">
    <property type="entry name" value="Ribosomal_bL28_bact-type"/>
</dbReference>
<keyword evidence="8" id="KW-1185">Reference proteome</keyword>
<reference evidence="6" key="2">
    <citation type="journal article" date="2020" name="mSystems">
        <title>Genome- and Community-Level Interaction Insights into Carbon Utilization and Element Cycling Functions of Hydrothermarchaeota in Hydrothermal Sediment.</title>
        <authorList>
            <person name="Zhou Z."/>
            <person name="Liu Y."/>
            <person name="Xu W."/>
            <person name="Pan J."/>
            <person name="Luo Z.H."/>
            <person name="Li M."/>
        </authorList>
    </citation>
    <scope>NUCLEOTIDE SEQUENCE [LARGE SCALE GENOMIC DNA]</scope>
    <source>
        <strain evidence="6">SpSt-299</strain>
    </source>
</reference>
<dbReference type="EMBL" id="DSMR01000420">
    <property type="protein sequence ID" value="HET47661.1"/>
    <property type="molecule type" value="Genomic_DNA"/>
</dbReference>
<dbReference type="InterPro" id="IPR026569">
    <property type="entry name" value="Ribosomal_bL28"/>
</dbReference>
<name>A0A062XUF4_9BACT</name>
<keyword evidence="2 5" id="KW-0689">Ribosomal protein</keyword>
<dbReference type="PANTHER" id="PTHR39080:SF1">
    <property type="entry name" value="LARGE RIBOSOMAL SUBUNIT PROTEIN BL28A"/>
    <property type="match status" value="1"/>
</dbReference>
<dbReference type="Gene3D" id="2.20.150.30">
    <property type="match status" value="1"/>
</dbReference>
<dbReference type="GO" id="GO:0005840">
    <property type="term" value="C:ribosome"/>
    <property type="evidence" value="ECO:0007669"/>
    <property type="project" value="UniProtKB-KW"/>
</dbReference>
<proteinExistence type="inferred from homology"/>
<dbReference type="SUPFAM" id="SSF143800">
    <property type="entry name" value="L28p-like"/>
    <property type="match status" value="1"/>
</dbReference>
<gene>
    <name evidence="5 6" type="primary">rpmB</name>
    <name evidence="7" type="ORF">EG19_08335</name>
    <name evidence="6" type="ORF">ENQ31_05815</name>
</gene>
<dbReference type="Gene3D" id="2.30.170.40">
    <property type="entry name" value="Ribosomal protein L28/L24"/>
    <property type="match status" value="1"/>
</dbReference>
<dbReference type="AlphaFoldDB" id="A0A062XUF4"/>
<dbReference type="STRING" id="1312852.EG19_08335"/>
<comment type="caution">
    <text evidence="7">The sequence shown here is derived from an EMBL/GenBank/DDBJ whole genome shotgun (WGS) entry which is preliminary data.</text>
</comment>
<dbReference type="InterPro" id="IPR050096">
    <property type="entry name" value="Bacterial_rp_bL28"/>
</dbReference>
<evidence type="ECO:0000256" key="2">
    <source>
        <dbReference type="ARBA" id="ARBA00022980"/>
    </source>
</evidence>
<dbReference type="InterPro" id="IPR034704">
    <property type="entry name" value="Ribosomal_bL28/bL31-like_sf"/>
</dbReference>
<dbReference type="RefSeq" id="WP_038050379.1">
    <property type="nucleotide sequence ID" value="NZ_JMFG01000036.1"/>
</dbReference>
<dbReference type="Proteomes" id="UP000027284">
    <property type="component" value="Unassembled WGS sequence"/>
</dbReference>
<dbReference type="OrthoDB" id="9805609at2"/>
<dbReference type="GO" id="GO:0006412">
    <property type="term" value="P:translation"/>
    <property type="evidence" value="ECO:0007669"/>
    <property type="project" value="UniProtKB-UniRule"/>
</dbReference>
<comment type="similarity">
    <text evidence="1 5">Belongs to the bacterial ribosomal protein bL28 family.</text>
</comment>
<dbReference type="GO" id="GO:1990904">
    <property type="term" value="C:ribonucleoprotein complex"/>
    <property type="evidence" value="ECO:0007669"/>
    <property type="project" value="UniProtKB-KW"/>
</dbReference>